<dbReference type="AlphaFoldDB" id="A0A6H5IJC6"/>
<keyword evidence="3" id="KW-1185">Reference proteome</keyword>
<evidence type="ECO:0000256" key="1">
    <source>
        <dbReference type="SAM" id="MobiDB-lite"/>
    </source>
</evidence>
<organism evidence="2 3">
    <name type="scientific">Trichogramma brassicae</name>
    <dbReference type="NCBI Taxonomy" id="86971"/>
    <lineage>
        <taxon>Eukaryota</taxon>
        <taxon>Metazoa</taxon>
        <taxon>Ecdysozoa</taxon>
        <taxon>Arthropoda</taxon>
        <taxon>Hexapoda</taxon>
        <taxon>Insecta</taxon>
        <taxon>Pterygota</taxon>
        <taxon>Neoptera</taxon>
        <taxon>Endopterygota</taxon>
        <taxon>Hymenoptera</taxon>
        <taxon>Apocrita</taxon>
        <taxon>Proctotrupomorpha</taxon>
        <taxon>Chalcidoidea</taxon>
        <taxon>Trichogrammatidae</taxon>
        <taxon>Trichogramma</taxon>
    </lineage>
</organism>
<feature type="compositionally biased region" description="Basic and acidic residues" evidence="1">
    <location>
        <begin position="500"/>
        <end position="513"/>
    </location>
</feature>
<feature type="compositionally biased region" description="Basic and acidic residues" evidence="1">
    <location>
        <begin position="382"/>
        <end position="398"/>
    </location>
</feature>
<evidence type="ECO:0000313" key="2">
    <source>
        <dbReference type="EMBL" id="CAB0036634.1"/>
    </source>
</evidence>
<dbReference type="Proteomes" id="UP000479190">
    <property type="component" value="Unassembled WGS sequence"/>
</dbReference>
<dbReference type="OrthoDB" id="7699050at2759"/>
<feature type="region of interest" description="Disordered" evidence="1">
    <location>
        <begin position="339"/>
        <end position="417"/>
    </location>
</feature>
<dbReference type="EMBL" id="CADCXV010000824">
    <property type="protein sequence ID" value="CAB0036634.1"/>
    <property type="molecule type" value="Genomic_DNA"/>
</dbReference>
<sequence>MDWTQEETKSMRIKHMKMISNYITKKEKVRMMTEMSSNNFLMVMEMEKKMKVILSMKVKSMMKNLNMKVNIIMIEIFGMSKPVKDRRAVREKGVKSNKTPNMEITVAWSLKNKLKLQVTNCVRGFCNLIIAIMRSFISRKNRRDLNPDYLKRLNRGLLEARKRDVISRQLEIQNLNVVNTVDLPQQNSNDFYAGNENDFCDHNGQRYNPYYVDEINVSNRCSDSSDDDSEYSEYSDSSDDEADTLIDFEKRLSDAFLSTNMTHVQIIKILDVLHTHPCFSNLPKDPRTILKTPRDSAPIQLIAGEAATRNDNFEGPTDSEFGRAMKACLKNYKEKLRRHNLQNEESSPNRKIHPRQRNLPEGQGSPDDRESEASGEGSGSESEQRYPEIDVNDPTRQEEQEEQEEEERQDARKEPPPSTITFQEYIAAAKELQLHQRILLHLADRRLRNYLRAAPTPPPSPKRNAPALTPSAAQPADPSGSTPPVWRLIRLDTPPPPQKPRLDPRLRPTDPRRYRAPLNGAQTPPLPEEIEREQRRKATHHQLALFIAKHPQPARSAPKKPPPTKLSLLRKRRPDCVNVDRASTAPRSIVTRT</sequence>
<evidence type="ECO:0000313" key="3">
    <source>
        <dbReference type="Proteomes" id="UP000479190"/>
    </source>
</evidence>
<feature type="region of interest" description="Disordered" evidence="1">
    <location>
        <begin position="452"/>
        <end position="525"/>
    </location>
</feature>
<protein>
    <submittedName>
        <fullName evidence="2">Uncharacterized protein</fullName>
    </submittedName>
</protein>
<feature type="region of interest" description="Disordered" evidence="1">
    <location>
        <begin position="547"/>
        <end position="593"/>
    </location>
</feature>
<feature type="compositionally biased region" description="Acidic residues" evidence="1">
    <location>
        <begin position="399"/>
        <end position="408"/>
    </location>
</feature>
<gene>
    <name evidence="2" type="ORF">TBRA_LOCUS8494</name>
</gene>
<reference evidence="2 3" key="1">
    <citation type="submission" date="2020-02" db="EMBL/GenBank/DDBJ databases">
        <authorList>
            <person name="Ferguson B K."/>
        </authorList>
    </citation>
    <scope>NUCLEOTIDE SEQUENCE [LARGE SCALE GENOMIC DNA]</scope>
</reference>
<proteinExistence type="predicted"/>
<name>A0A6H5IJC6_9HYME</name>
<accession>A0A6H5IJC6</accession>